<dbReference type="FunFam" id="1.10.20.10:FF:000023">
    <property type="entry name" value="transcription initiation protein SPT3 homolog"/>
    <property type="match status" value="1"/>
</dbReference>
<keyword evidence="4" id="KW-0804">Transcription</keyword>
<feature type="region of interest" description="Disordered" evidence="7">
    <location>
        <begin position="1"/>
        <end position="37"/>
    </location>
</feature>
<evidence type="ECO:0000256" key="1">
    <source>
        <dbReference type="ARBA" id="ARBA00004123"/>
    </source>
</evidence>
<dbReference type="GO" id="GO:0000124">
    <property type="term" value="C:SAGA complex"/>
    <property type="evidence" value="ECO:0007669"/>
    <property type="project" value="UniProtKB-ARBA"/>
</dbReference>
<dbReference type="GO" id="GO:0005634">
    <property type="term" value="C:nucleus"/>
    <property type="evidence" value="ECO:0007669"/>
    <property type="project" value="UniProtKB-SubCell"/>
</dbReference>
<feature type="region of interest" description="Disordered" evidence="7">
    <location>
        <begin position="305"/>
        <end position="351"/>
    </location>
</feature>
<proteinExistence type="inferred from homology"/>
<evidence type="ECO:0000256" key="3">
    <source>
        <dbReference type="ARBA" id="ARBA00023159"/>
    </source>
</evidence>
<accession>A0A7M5XII5</accession>
<dbReference type="InterPro" id="IPR009072">
    <property type="entry name" value="Histone-fold"/>
</dbReference>
<evidence type="ECO:0000256" key="4">
    <source>
        <dbReference type="ARBA" id="ARBA00023163"/>
    </source>
</evidence>
<name>A0A7M5XII5_9CNID</name>
<feature type="compositionally biased region" description="Polar residues" evidence="7">
    <location>
        <begin position="305"/>
        <end position="314"/>
    </location>
</feature>
<dbReference type="Pfam" id="PF02269">
    <property type="entry name" value="TFIID-18kDa"/>
    <property type="match status" value="1"/>
</dbReference>
<keyword evidence="3" id="KW-0010">Activator</keyword>
<evidence type="ECO:0008006" key="10">
    <source>
        <dbReference type="Google" id="ProtNLM"/>
    </source>
</evidence>
<dbReference type="AlphaFoldDB" id="A0A7M5XII5"/>
<dbReference type="GO" id="GO:0046982">
    <property type="term" value="F:protein heterodimerization activity"/>
    <property type="evidence" value="ECO:0007669"/>
    <property type="project" value="InterPro"/>
</dbReference>
<sequence>MTKPLPKKEGGGKGSSGKSEKRKGGGKKINDGGKVTKGHASELGIGQSLSGNKNQNNKLLSFHAEITGMMYAFGDCKKPAPESVTLVEEIVHHQMSSVLVQAMEVTAMRGGKFTSIDDILFLMRNNKTKLRRMIRYLRLKDLKSKTVKPTSPEDEDVLESISGDTSKADSGKRLKLAYDFISSIDSSGELLALFEEDDVIDEIKVIRAKRAERISCCLDSQGYLEYSEARQMSFSKKITKFKDWLGIGTNIDIKASTAVIEILSNLAYETVNEIVDLALLVKEDQERTNPSQVNMPVSINRLSELAKNSSSKQPQIPKGALPTPTHSPPTTPNAQPSSTNGSSTTSLTSPVSGGLASSLGTAYLASSLSGLVKPQKAKKKRLKHNAVINADLNSSRLTPSHIREAIRRYQMPKTPITHFSGFPRATLAHRTLCL</sequence>
<protein>
    <recommendedName>
        <fullName evidence="10">Transcription initiation protein SPT3 homolog</fullName>
    </recommendedName>
</protein>
<evidence type="ECO:0000313" key="8">
    <source>
        <dbReference type="EnsemblMetazoa" id="CLYHEMP023853.1"/>
    </source>
</evidence>
<dbReference type="GO" id="GO:0006357">
    <property type="term" value="P:regulation of transcription by RNA polymerase II"/>
    <property type="evidence" value="ECO:0007669"/>
    <property type="project" value="UniProtKB-ARBA"/>
</dbReference>
<dbReference type="PANTHER" id="PTHR11380">
    <property type="entry name" value="TRANSCRIPTION INITIATION FACTOR TFIID/SUPT3-RELATED"/>
    <property type="match status" value="1"/>
</dbReference>
<comment type="subcellular location">
    <subcellularLocation>
        <location evidence="1">Nucleus</location>
    </subcellularLocation>
</comment>
<evidence type="ECO:0000256" key="6">
    <source>
        <dbReference type="ARBA" id="ARBA00061274"/>
    </source>
</evidence>
<feature type="region of interest" description="Disordered" evidence="7">
    <location>
        <begin position="146"/>
        <end position="168"/>
    </location>
</feature>
<evidence type="ECO:0000256" key="7">
    <source>
        <dbReference type="SAM" id="MobiDB-lite"/>
    </source>
</evidence>
<feature type="compositionally biased region" description="Basic and acidic residues" evidence="7">
    <location>
        <begin position="18"/>
        <end position="31"/>
    </location>
</feature>
<reference evidence="8" key="1">
    <citation type="submission" date="2021-01" db="UniProtKB">
        <authorList>
            <consortium name="EnsemblMetazoa"/>
        </authorList>
    </citation>
    <scope>IDENTIFICATION</scope>
</reference>
<dbReference type="GO" id="GO:0003713">
    <property type="term" value="F:transcription coactivator activity"/>
    <property type="evidence" value="ECO:0007669"/>
    <property type="project" value="TreeGrafter"/>
</dbReference>
<keyword evidence="9" id="KW-1185">Reference proteome</keyword>
<organism evidence="8 9">
    <name type="scientific">Clytia hemisphaerica</name>
    <dbReference type="NCBI Taxonomy" id="252671"/>
    <lineage>
        <taxon>Eukaryota</taxon>
        <taxon>Metazoa</taxon>
        <taxon>Cnidaria</taxon>
        <taxon>Hydrozoa</taxon>
        <taxon>Hydroidolina</taxon>
        <taxon>Leptothecata</taxon>
        <taxon>Obeliida</taxon>
        <taxon>Clytiidae</taxon>
        <taxon>Clytia</taxon>
    </lineage>
</organism>
<keyword evidence="2" id="KW-0805">Transcription regulation</keyword>
<dbReference type="InterPro" id="IPR003195">
    <property type="entry name" value="TFIID_TAF13"/>
</dbReference>
<evidence type="ECO:0000256" key="5">
    <source>
        <dbReference type="ARBA" id="ARBA00023242"/>
    </source>
</evidence>
<keyword evidence="5" id="KW-0539">Nucleus</keyword>
<comment type="similarity">
    <text evidence="6">Belongs to the SPT3 family.</text>
</comment>
<evidence type="ECO:0000313" key="9">
    <source>
        <dbReference type="Proteomes" id="UP000594262"/>
    </source>
</evidence>
<evidence type="ECO:0000256" key="2">
    <source>
        <dbReference type="ARBA" id="ARBA00023015"/>
    </source>
</evidence>
<dbReference type="Proteomes" id="UP000594262">
    <property type="component" value="Unplaced"/>
</dbReference>
<dbReference type="OrthoDB" id="66982at2759"/>
<dbReference type="SUPFAM" id="SSF47113">
    <property type="entry name" value="Histone-fold"/>
    <property type="match status" value="1"/>
</dbReference>
<dbReference type="RefSeq" id="XP_066929988.1">
    <property type="nucleotide sequence ID" value="XM_067073887.1"/>
</dbReference>
<dbReference type="PANTHER" id="PTHR11380:SF16">
    <property type="entry name" value="TRANSCRIPTION INITIATION PROTEIN SPT3 HOMOLOG"/>
    <property type="match status" value="1"/>
</dbReference>
<dbReference type="CDD" id="cd07978">
    <property type="entry name" value="HFD_TAF13"/>
    <property type="match status" value="1"/>
</dbReference>
<feature type="compositionally biased region" description="Basic and acidic residues" evidence="7">
    <location>
        <begin position="1"/>
        <end position="11"/>
    </location>
</feature>
<dbReference type="GeneID" id="136817558"/>
<dbReference type="EnsemblMetazoa" id="CLYHEMT023853.1">
    <property type="protein sequence ID" value="CLYHEMP023853.1"/>
    <property type="gene ID" value="CLYHEMG023853"/>
</dbReference>
<feature type="compositionally biased region" description="Low complexity" evidence="7">
    <location>
        <begin position="337"/>
        <end position="349"/>
    </location>
</feature>
<dbReference type="GO" id="GO:0006366">
    <property type="term" value="P:transcription by RNA polymerase II"/>
    <property type="evidence" value="ECO:0007669"/>
    <property type="project" value="InterPro"/>
</dbReference>
<dbReference type="Gene3D" id="1.10.20.10">
    <property type="entry name" value="Histone, subunit A"/>
    <property type="match status" value="1"/>
</dbReference>